<evidence type="ECO:0000313" key="1">
    <source>
        <dbReference type="EMBL" id="KAK4450527.1"/>
    </source>
</evidence>
<accession>A0AAV9GQK8</accession>
<organism evidence="1 2">
    <name type="scientific">Podospora aff. communis PSN243</name>
    <dbReference type="NCBI Taxonomy" id="3040156"/>
    <lineage>
        <taxon>Eukaryota</taxon>
        <taxon>Fungi</taxon>
        <taxon>Dikarya</taxon>
        <taxon>Ascomycota</taxon>
        <taxon>Pezizomycotina</taxon>
        <taxon>Sordariomycetes</taxon>
        <taxon>Sordariomycetidae</taxon>
        <taxon>Sordariales</taxon>
        <taxon>Podosporaceae</taxon>
        <taxon>Podospora</taxon>
    </lineage>
</organism>
<proteinExistence type="predicted"/>
<gene>
    <name evidence="1" type="ORF">QBC34DRAFT_379240</name>
</gene>
<evidence type="ECO:0000313" key="2">
    <source>
        <dbReference type="Proteomes" id="UP001321760"/>
    </source>
</evidence>
<dbReference type="EMBL" id="MU865932">
    <property type="protein sequence ID" value="KAK4450527.1"/>
    <property type="molecule type" value="Genomic_DNA"/>
</dbReference>
<reference evidence="1" key="1">
    <citation type="journal article" date="2023" name="Mol. Phylogenet. Evol.">
        <title>Genome-scale phylogeny and comparative genomics of the fungal order Sordariales.</title>
        <authorList>
            <person name="Hensen N."/>
            <person name="Bonometti L."/>
            <person name="Westerberg I."/>
            <person name="Brannstrom I.O."/>
            <person name="Guillou S."/>
            <person name="Cros-Aarteil S."/>
            <person name="Calhoun S."/>
            <person name="Haridas S."/>
            <person name="Kuo A."/>
            <person name="Mondo S."/>
            <person name="Pangilinan J."/>
            <person name="Riley R."/>
            <person name="LaButti K."/>
            <person name="Andreopoulos B."/>
            <person name="Lipzen A."/>
            <person name="Chen C."/>
            <person name="Yan M."/>
            <person name="Daum C."/>
            <person name="Ng V."/>
            <person name="Clum A."/>
            <person name="Steindorff A."/>
            <person name="Ohm R.A."/>
            <person name="Martin F."/>
            <person name="Silar P."/>
            <person name="Natvig D.O."/>
            <person name="Lalanne C."/>
            <person name="Gautier V."/>
            <person name="Ament-Velasquez S.L."/>
            <person name="Kruys A."/>
            <person name="Hutchinson M.I."/>
            <person name="Powell A.J."/>
            <person name="Barry K."/>
            <person name="Miller A.N."/>
            <person name="Grigoriev I.V."/>
            <person name="Debuchy R."/>
            <person name="Gladieux P."/>
            <person name="Hiltunen Thoren M."/>
            <person name="Johannesson H."/>
        </authorList>
    </citation>
    <scope>NUCLEOTIDE SEQUENCE</scope>
    <source>
        <strain evidence="1">PSN243</strain>
    </source>
</reference>
<dbReference type="AlphaFoldDB" id="A0AAV9GQK8"/>
<name>A0AAV9GQK8_9PEZI</name>
<reference evidence="1" key="2">
    <citation type="submission" date="2023-05" db="EMBL/GenBank/DDBJ databases">
        <authorList>
            <consortium name="Lawrence Berkeley National Laboratory"/>
            <person name="Steindorff A."/>
            <person name="Hensen N."/>
            <person name="Bonometti L."/>
            <person name="Westerberg I."/>
            <person name="Brannstrom I.O."/>
            <person name="Guillou S."/>
            <person name="Cros-Aarteil S."/>
            <person name="Calhoun S."/>
            <person name="Haridas S."/>
            <person name="Kuo A."/>
            <person name="Mondo S."/>
            <person name="Pangilinan J."/>
            <person name="Riley R."/>
            <person name="Labutti K."/>
            <person name="Andreopoulos B."/>
            <person name="Lipzen A."/>
            <person name="Chen C."/>
            <person name="Yanf M."/>
            <person name="Daum C."/>
            <person name="Ng V."/>
            <person name="Clum A."/>
            <person name="Ohm R."/>
            <person name="Martin F."/>
            <person name="Silar P."/>
            <person name="Natvig D."/>
            <person name="Lalanne C."/>
            <person name="Gautier V."/>
            <person name="Ament-Velasquez S.L."/>
            <person name="Kruys A."/>
            <person name="Hutchinson M.I."/>
            <person name="Powell A.J."/>
            <person name="Barry K."/>
            <person name="Miller A.N."/>
            <person name="Grigoriev I.V."/>
            <person name="Debuchy R."/>
            <person name="Gladieux P."/>
            <person name="Thoren M.H."/>
            <person name="Johannesson H."/>
        </authorList>
    </citation>
    <scope>NUCLEOTIDE SEQUENCE</scope>
    <source>
        <strain evidence="1">PSN243</strain>
    </source>
</reference>
<sequence length="244" mass="27749">MTAAAAAHMGSMPSPLVPSYQPTPFPSWGGVVNSMAHSGHHKWGFLIYRTSYDDDAAWERCMQIINRSTWLGLNNENKLDLLPYVAFTPMENRSLYEGASKDQIRDHFKHWVATRSVERDGPGADHPDLIELVPRYRVCMYTDKEILSDTSIEEVEGMTTPFAMIQGRAVLVDSQFGQHQDCGGMEDIPHEPVEGKTTYDVGWMYVRLEFISNAYEELCVDGSEGWEPHMHFYKRPPKCWGGEL</sequence>
<keyword evidence="2" id="KW-1185">Reference proteome</keyword>
<protein>
    <submittedName>
        <fullName evidence="1">Uncharacterized protein</fullName>
    </submittedName>
</protein>
<comment type="caution">
    <text evidence="1">The sequence shown here is derived from an EMBL/GenBank/DDBJ whole genome shotgun (WGS) entry which is preliminary data.</text>
</comment>
<dbReference type="Proteomes" id="UP001321760">
    <property type="component" value="Unassembled WGS sequence"/>
</dbReference>